<feature type="active site" description="Charge relay system" evidence="6 7">
    <location>
        <position position="144"/>
    </location>
</feature>
<dbReference type="InterPro" id="IPR000209">
    <property type="entry name" value="Peptidase_S8/S53_dom"/>
</dbReference>
<evidence type="ECO:0000256" key="2">
    <source>
        <dbReference type="ARBA" id="ARBA00022670"/>
    </source>
</evidence>
<organism evidence="10 11">
    <name type="scientific">Mesotoga infera</name>
    <dbReference type="NCBI Taxonomy" id="1236046"/>
    <lineage>
        <taxon>Bacteria</taxon>
        <taxon>Thermotogati</taxon>
        <taxon>Thermotogota</taxon>
        <taxon>Thermotogae</taxon>
        <taxon>Kosmotogales</taxon>
        <taxon>Kosmotogaceae</taxon>
        <taxon>Mesotoga</taxon>
    </lineage>
</organism>
<evidence type="ECO:0000313" key="11">
    <source>
        <dbReference type="Proteomes" id="UP000250796"/>
    </source>
</evidence>
<comment type="similarity">
    <text evidence="1 7 8">Belongs to the peptidase S8 family.</text>
</comment>
<keyword evidence="4 7" id="KW-0378">Hydrolase</keyword>
<gene>
    <name evidence="10" type="ORF">MESINF_2231</name>
</gene>
<accession>A0A7Z7LGX0</accession>
<evidence type="ECO:0000256" key="1">
    <source>
        <dbReference type="ARBA" id="ARBA00011073"/>
    </source>
</evidence>
<evidence type="ECO:0000256" key="8">
    <source>
        <dbReference type="RuleBase" id="RU003355"/>
    </source>
</evidence>
<dbReference type="Proteomes" id="UP000250796">
    <property type="component" value="Chromosome MESINF"/>
</dbReference>
<dbReference type="PROSITE" id="PS00136">
    <property type="entry name" value="SUBTILASE_ASP"/>
    <property type="match status" value="1"/>
</dbReference>
<evidence type="ECO:0000256" key="5">
    <source>
        <dbReference type="ARBA" id="ARBA00022825"/>
    </source>
</evidence>
<sequence length="501" mass="52176">MKRKITLAISLIVLVMVLMVSGCVKNIDVPGSTPVDWSLQAVDGQARVIIGFSGLPDKALIKAFGGEIYAEFGFIKALSAKIPVEAIDGLLRNPHILYIEPNIELYALEEQYLWGMDRVFGDESFVFSTWDISTGEGVKVAILDTGIDESHPDLAGRVAGGEDFTGIGPYSDDNGHGTHVSGTVAAIYSNNIGVYGVAPSASLYAVKVLSSSGSGTLDWIIAGIQWAIDNDIDIINMSLGTSSNMQSLEDACNAAYEAGILIVAAAGNSGNKPGNRNTVEYPGGYASVIAVAASDSNDARATFSSTGPDVELIAPGVSILSTVPGGGYAYYSGTSMASPHVAGVAALVLSANSTLTNVQVRSILQGTAENLGLKMEHQGYGLVRADLAVQAASGSTPPDPDPDPEPGKITVSSISYSLSRNAKHIYISVQLEPVVASASVAIEVYNGSSPYFTGTVTTDTIGVAKFTVVNAPSGTYSTVVTGVTASGYEWDGKYPENSFEK</sequence>
<dbReference type="InterPro" id="IPR036852">
    <property type="entry name" value="Peptidase_S8/S53_dom_sf"/>
</dbReference>
<dbReference type="SUPFAM" id="SSF54897">
    <property type="entry name" value="Protease propeptides/inhibitors"/>
    <property type="match status" value="1"/>
</dbReference>
<feature type="active site" description="Charge relay system" evidence="6 7">
    <location>
        <position position="176"/>
    </location>
</feature>
<evidence type="ECO:0000259" key="9">
    <source>
        <dbReference type="Pfam" id="PF00082"/>
    </source>
</evidence>
<dbReference type="EMBL" id="LS974202">
    <property type="protein sequence ID" value="SSC13671.1"/>
    <property type="molecule type" value="Genomic_DNA"/>
</dbReference>
<feature type="active site" description="Charge relay system" evidence="6 7">
    <location>
        <position position="335"/>
    </location>
</feature>
<dbReference type="InterPro" id="IPR050131">
    <property type="entry name" value="Peptidase_S8_subtilisin-like"/>
</dbReference>
<protein>
    <submittedName>
        <fullName evidence="10">Peptidase S8 and S53 subtilisin kexin sedolisin</fullName>
    </submittedName>
</protein>
<dbReference type="InterPro" id="IPR037045">
    <property type="entry name" value="S8pro/Inhibitor_I9_sf"/>
</dbReference>
<dbReference type="PROSITE" id="PS00137">
    <property type="entry name" value="SUBTILASE_HIS"/>
    <property type="match status" value="1"/>
</dbReference>
<dbReference type="PROSITE" id="PS51257">
    <property type="entry name" value="PROKAR_LIPOPROTEIN"/>
    <property type="match status" value="1"/>
</dbReference>
<dbReference type="PROSITE" id="PS00138">
    <property type="entry name" value="SUBTILASE_SER"/>
    <property type="match status" value="1"/>
</dbReference>
<evidence type="ECO:0000256" key="3">
    <source>
        <dbReference type="ARBA" id="ARBA00022723"/>
    </source>
</evidence>
<dbReference type="InterPro" id="IPR015500">
    <property type="entry name" value="Peptidase_S8_subtilisin-rel"/>
</dbReference>
<dbReference type="CDD" id="cd07477">
    <property type="entry name" value="Peptidases_S8_Subtilisin_subset"/>
    <property type="match status" value="1"/>
</dbReference>
<keyword evidence="3" id="KW-0479">Metal-binding</keyword>
<dbReference type="PRINTS" id="PR00723">
    <property type="entry name" value="SUBTILISIN"/>
</dbReference>
<feature type="domain" description="Peptidase S8/S53" evidence="9">
    <location>
        <begin position="135"/>
        <end position="381"/>
    </location>
</feature>
<dbReference type="Gene3D" id="3.30.70.80">
    <property type="entry name" value="Peptidase S8 propeptide/proteinase inhibitor I9"/>
    <property type="match status" value="1"/>
</dbReference>
<keyword evidence="2 7" id="KW-0645">Protease</keyword>
<dbReference type="AlphaFoldDB" id="A0A7Z7LGX0"/>
<dbReference type="InterPro" id="IPR023828">
    <property type="entry name" value="Peptidase_S8_Ser-AS"/>
</dbReference>
<dbReference type="PANTHER" id="PTHR43806">
    <property type="entry name" value="PEPTIDASE S8"/>
    <property type="match status" value="1"/>
</dbReference>
<evidence type="ECO:0000256" key="7">
    <source>
        <dbReference type="PROSITE-ProRule" id="PRU01240"/>
    </source>
</evidence>
<keyword evidence="11" id="KW-1185">Reference proteome</keyword>
<dbReference type="InterPro" id="IPR034202">
    <property type="entry name" value="Subtilisin_Carlsberg-like"/>
</dbReference>
<evidence type="ECO:0000313" key="10">
    <source>
        <dbReference type="EMBL" id="SSC13671.1"/>
    </source>
</evidence>
<dbReference type="SUPFAM" id="SSF52743">
    <property type="entry name" value="Subtilisin-like"/>
    <property type="match status" value="1"/>
</dbReference>
<evidence type="ECO:0000256" key="4">
    <source>
        <dbReference type="ARBA" id="ARBA00022801"/>
    </source>
</evidence>
<evidence type="ECO:0000256" key="6">
    <source>
        <dbReference type="PIRSR" id="PIRSR615500-1"/>
    </source>
</evidence>
<dbReference type="GO" id="GO:0006508">
    <property type="term" value="P:proteolysis"/>
    <property type="evidence" value="ECO:0007669"/>
    <property type="project" value="UniProtKB-KW"/>
</dbReference>
<dbReference type="InterPro" id="IPR023827">
    <property type="entry name" value="Peptidase_S8_Asp-AS"/>
</dbReference>
<dbReference type="KEGG" id="minf:MESINF_2231"/>
<name>A0A7Z7LGX0_9BACT</name>
<dbReference type="PANTHER" id="PTHR43806:SF11">
    <property type="entry name" value="CEREVISIN-RELATED"/>
    <property type="match status" value="1"/>
</dbReference>
<dbReference type="GO" id="GO:0046872">
    <property type="term" value="F:metal ion binding"/>
    <property type="evidence" value="ECO:0007669"/>
    <property type="project" value="UniProtKB-KW"/>
</dbReference>
<dbReference type="GO" id="GO:0004252">
    <property type="term" value="F:serine-type endopeptidase activity"/>
    <property type="evidence" value="ECO:0007669"/>
    <property type="project" value="UniProtKB-UniRule"/>
</dbReference>
<keyword evidence="5 7" id="KW-0720">Serine protease</keyword>
<reference evidence="10 11" key="1">
    <citation type="submission" date="2017-01" db="EMBL/GenBank/DDBJ databases">
        <authorList>
            <person name="Erauso G."/>
        </authorList>
    </citation>
    <scope>NUCLEOTIDE SEQUENCE [LARGE SCALE GENOMIC DNA]</scope>
    <source>
        <strain evidence="10">MESINF1</strain>
    </source>
</reference>
<dbReference type="InterPro" id="IPR022398">
    <property type="entry name" value="Peptidase_S8_His-AS"/>
</dbReference>
<proteinExistence type="inferred from homology"/>
<dbReference type="Gene3D" id="3.40.50.200">
    <property type="entry name" value="Peptidase S8/S53 domain"/>
    <property type="match status" value="1"/>
</dbReference>
<dbReference type="PROSITE" id="PS51892">
    <property type="entry name" value="SUBTILASE"/>
    <property type="match status" value="1"/>
</dbReference>
<dbReference type="RefSeq" id="WP_169699794.1">
    <property type="nucleotide sequence ID" value="NZ_LS974202.1"/>
</dbReference>
<dbReference type="Pfam" id="PF00082">
    <property type="entry name" value="Peptidase_S8"/>
    <property type="match status" value="1"/>
</dbReference>